<keyword evidence="2" id="KW-0812">Transmembrane</keyword>
<feature type="coiled-coil region" evidence="1">
    <location>
        <begin position="32"/>
        <end position="80"/>
    </location>
</feature>
<evidence type="ECO:0000313" key="3">
    <source>
        <dbReference type="EMBL" id="SFU46204.1"/>
    </source>
</evidence>
<dbReference type="EMBL" id="FPBK01000004">
    <property type="protein sequence ID" value="SFU46204.1"/>
    <property type="molecule type" value="Genomic_DNA"/>
</dbReference>
<dbReference type="Proteomes" id="UP000199138">
    <property type="component" value="Unassembled WGS sequence"/>
</dbReference>
<keyword evidence="2" id="KW-0472">Membrane</keyword>
<organism evidence="3 4">
    <name type="scientific">Pustulibacterium marinum</name>
    <dbReference type="NCBI Taxonomy" id="1224947"/>
    <lineage>
        <taxon>Bacteria</taxon>
        <taxon>Pseudomonadati</taxon>
        <taxon>Bacteroidota</taxon>
        <taxon>Flavobacteriia</taxon>
        <taxon>Flavobacteriales</taxon>
        <taxon>Flavobacteriaceae</taxon>
        <taxon>Pustulibacterium</taxon>
    </lineage>
</organism>
<sequence length="296" mass="32927">MAEKSNNTALKAIAIVLVVALIGLGFFAYSQYSENKKTEANLENQKTELKKELENYREELAAEKGTKDSLNMELDKAMAEIQVYIDSIGSLETSVANLEKFKGWAYSLRKQKEDLMARVDSLEKANKYITMQRDSTVTALDEQIVFSDSLVTQNTKLSDVVKMGAALNLAKLNIDAIKVRNSGKTKSVNKAKRADKIKVCFTVAPNKIATAEDKAFYIQVVDPNGTILGDNASSATVEEKEPILYSKVSNFYYENSTLDVCEYINKPGEEFPEGNYQVTLYDAQLNPLGTTDFTLD</sequence>
<dbReference type="OrthoDB" id="1115172at2"/>
<name>A0A1I7GCM3_9FLAO</name>
<protein>
    <recommendedName>
        <fullName evidence="5">Chromosome segregation protein SMC</fullName>
    </recommendedName>
</protein>
<keyword evidence="2" id="KW-1133">Transmembrane helix</keyword>
<evidence type="ECO:0000256" key="1">
    <source>
        <dbReference type="SAM" id="Coils"/>
    </source>
</evidence>
<evidence type="ECO:0000313" key="4">
    <source>
        <dbReference type="Proteomes" id="UP000199138"/>
    </source>
</evidence>
<evidence type="ECO:0008006" key="5">
    <source>
        <dbReference type="Google" id="ProtNLM"/>
    </source>
</evidence>
<feature type="transmembrane region" description="Helical" evidence="2">
    <location>
        <begin position="12"/>
        <end position="32"/>
    </location>
</feature>
<reference evidence="3 4" key="1">
    <citation type="submission" date="2016-10" db="EMBL/GenBank/DDBJ databases">
        <authorList>
            <person name="de Groot N.N."/>
        </authorList>
    </citation>
    <scope>NUCLEOTIDE SEQUENCE [LARGE SCALE GENOMIC DNA]</scope>
    <source>
        <strain evidence="3 4">CGMCC 1.12333</strain>
    </source>
</reference>
<evidence type="ECO:0000256" key="2">
    <source>
        <dbReference type="SAM" id="Phobius"/>
    </source>
</evidence>
<keyword evidence="1" id="KW-0175">Coiled coil</keyword>
<accession>A0A1I7GCM3</accession>
<dbReference type="AlphaFoldDB" id="A0A1I7GCM3"/>
<dbReference type="STRING" id="1224947.SAMN05216480_104101"/>
<gene>
    <name evidence="3" type="ORF">SAMN05216480_104101</name>
</gene>
<keyword evidence="4" id="KW-1185">Reference proteome</keyword>
<dbReference type="RefSeq" id="WP_093024568.1">
    <property type="nucleotide sequence ID" value="NZ_FPBK01000004.1"/>
</dbReference>
<proteinExistence type="predicted"/>